<name>A0A5E4N965_9HEMI</name>
<feature type="non-terminal residue" evidence="1">
    <location>
        <position position="1"/>
    </location>
</feature>
<dbReference type="Proteomes" id="UP000325440">
    <property type="component" value="Unassembled WGS sequence"/>
</dbReference>
<gene>
    <name evidence="1" type="ORF">CINCED_3A021178</name>
</gene>
<evidence type="ECO:0000313" key="2">
    <source>
        <dbReference type="Proteomes" id="UP000325440"/>
    </source>
</evidence>
<reference evidence="1 2" key="1">
    <citation type="submission" date="2019-08" db="EMBL/GenBank/DDBJ databases">
        <authorList>
            <person name="Alioto T."/>
            <person name="Alioto T."/>
            <person name="Gomez Garrido J."/>
        </authorList>
    </citation>
    <scope>NUCLEOTIDE SEQUENCE [LARGE SCALE GENOMIC DNA]</scope>
</reference>
<organism evidence="1 2">
    <name type="scientific">Cinara cedri</name>
    <dbReference type="NCBI Taxonomy" id="506608"/>
    <lineage>
        <taxon>Eukaryota</taxon>
        <taxon>Metazoa</taxon>
        <taxon>Ecdysozoa</taxon>
        <taxon>Arthropoda</taxon>
        <taxon>Hexapoda</taxon>
        <taxon>Insecta</taxon>
        <taxon>Pterygota</taxon>
        <taxon>Neoptera</taxon>
        <taxon>Paraneoptera</taxon>
        <taxon>Hemiptera</taxon>
        <taxon>Sternorrhyncha</taxon>
        <taxon>Aphidomorpha</taxon>
        <taxon>Aphidoidea</taxon>
        <taxon>Aphididae</taxon>
        <taxon>Lachninae</taxon>
        <taxon>Cinara</taxon>
    </lineage>
</organism>
<dbReference type="EMBL" id="CABPRJ010001902">
    <property type="protein sequence ID" value="VVC40313.1"/>
    <property type="molecule type" value="Genomic_DNA"/>
</dbReference>
<dbReference type="AlphaFoldDB" id="A0A5E4N965"/>
<accession>A0A5E4N965</accession>
<evidence type="ECO:0000313" key="1">
    <source>
        <dbReference type="EMBL" id="VVC40313.1"/>
    </source>
</evidence>
<proteinExistence type="predicted"/>
<sequence>YKKRSYPHSMRYLSVGVPIKEHVLHCDLKMLTVHILYIWDAFHTTQVVPGAPLSHVTQCREPLKPG</sequence>
<keyword evidence="2" id="KW-1185">Reference proteome</keyword>
<protein>
    <submittedName>
        <fullName evidence="1">Uncharacterized protein</fullName>
    </submittedName>
</protein>